<feature type="transmembrane region" description="Helical" evidence="7">
    <location>
        <begin position="287"/>
        <end position="318"/>
    </location>
</feature>
<organism evidence="9 10">
    <name type="scientific">Paenibacillus woosongensis</name>
    <dbReference type="NCBI Taxonomy" id="307580"/>
    <lineage>
        <taxon>Bacteria</taxon>
        <taxon>Bacillati</taxon>
        <taxon>Bacillota</taxon>
        <taxon>Bacilli</taxon>
        <taxon>Bacillales</taxon>
        <taxon>Paenibacillaceae</taxon>
        <taxon>Paenibacillus</taxon>
    </lineage>
</organism>
<feature type="domain" description="ABC3 transporter permease C-terminal" evidence="8">
    <location>
        <begin position="740"/>
        <end position="844"/>
    </location>
</feature>
<dbReference type="InterPro" id="IPR050250">
    <property type="entry name" value="Macrolide_Exporter_MacB"/>
</dbReference>
<evidence type="ECO:0000256" key="5">
    <source>
        <dbReference type="ARBA" id="ARBA00023136"/>
    </source>
</evidence>
<dbReference type="EMBL" id="WNZW01000007">
    <property type="protein sequence ID" value="MUG46724.1"/>
    <property type="molecule type" value="Genomic_DNA"/>
</dbReference>
<accession>A0A7X3CPC1</accession>
<feature type="transmembrane region" description="Helical" evidence="7">
    <location>
        <begin position="825"/>
        <end position="844"/>
    </location>
</feature>
<feature type="transmembrane region" description="Helical" evidence="7">
    <location>
        <begin position="386"/>
        <end position="405"/>
    </location>
</feature>
<evidence type="ECO:0000313" key="10">
    <source>
        <dbReference type="Proteomes" id="UP000447876"/>
    </source>
</evidence>
<dbReference type="Pfam" id="PF02687">
    <property type="entry name" value="FtsX"/>
    <property type="match status" value="2"/>
</dbReference>
<dbReference type="RefSeq" id="WP_155612101.1">
    <property type="nucleotide sequence ID" value="NZ_WNZW01000007.1"/>
</dbReference>
<evidence type="ECO:0000256" key="6">
    <source>
        <dbReference type="ARBA" id="ARBA00038076"/>
    </source>
</evidence>
<dbReference type="AlphaFoldDB" id="A0A7X3CPC1"/>
<feature type="transmembrane region" description="Helical" evidence="7">
    <location>
        <begin position="733"/>
        <end position="761"/>
    </location>
</feature>
<feature type="transmembrane region" description="Helical" evidence="7">
    <location>
        <begin position="411"/>
        <end position="430"/>
    </location>
</feature>
<dbReference type="OrthoDB" id="2425574at2"/>
<evidence type="ECO:0000256" key="4">
    <source>
        <dbReference type="ARBA" id="ARBA00022989"/>
    </source>
</evidence>
<evidence type="ECO:0000313" key="9">
    <source>
        <dbReference type="EMBL" id="MUG46724.1"/>
    </source>
</evidence>
<feature type="transmembrane region" description="Helical" evidence="7">
    <location>
        <begin position="338"/>
        <end position="358"/>
    </location>
</feature>
<dbReference type="Proteomes" id="UP000447876">
    <property type="component" value="Unassembled WGS sequence"/>
</dbReference>
<feature type="transmembrane region" description="Helical" evidence="7">
    <location>
        <begin position="240"/>
        <end position="266"/>
    </location>
</feature>
<feature type="transmembrane region" description="Helical" evidence="7">
    <location>
        <begin position="782"/>
        <end position="805"/>
    </location>
</feature>
<dbReference type="PANTHER" id="PTHR30572:SF4">
    <property type="entry name" value="ABC TRANSPORTER PERMEASE YTRF"/>
    <property type="match status" value="1"/>
</dbReference>
<dbReference type="InterPro" id="IPR003838">
    <property type="entry name" value="ABC3_permease_C"/>
</dbReference>
<comment type="subcellular location">
    <subcellularLocation>
        <location evidence="1">Cell membrane</location>
        <topology evidence="1">Multi-pass membrane protein</topology>
    </subcellularLocation>
</comment>
<gene>
    <name evidence="9" type="ORF">GNP95_17185</name>
</gene>
<reference evidence="9 10" key="1">
    <citation type="submission" date="2019-11" db="EMBL/GenBank/DDBJ databases">
        <title>Draft genome sequences of five Paenibacillus species of dairy origin.</title>
        <authorList>
            <person name="Olajide A.M."/>
            <person name="Chen S."/>
            <person name="Lapointe G."/>
        </authorList>
    </citation>
    <scope>NUCLEOTIDE SEQUENCE [LARGE SCALE GENOMIC DNA]</scope>
    <source>
        <strain evidence="9 10">12CR55</strain>
    </source>
</reference>
<feature type="transmembrane region" description="Helical" evidence="7">
    <location>
        <begin position="470"/>
        <end position="492"/>
    </location>
</feature>
<keyword evidence="4 7" id="KW-1133">Transmembrane helix</keyword>
<evidence type="ECO:0000259" key="8">
    <source>
        <dbReference type="Pfam" id="PF02687"/>
    </source>
</evidence>
<comment type="caution">
    <text evidence="9">The sequence shown here is derived from an EMBL/GenBank/DDBJ whole genome shotgun (WGS) entry which is preliminary data.</text>
</comment>
<sequence length="861" mass="96619">MVILMLAWKMLLAKKSRMIYMLIGVMLGTVLLTSVVLLGQMLHASIKKQQFDQFGYTDIMVGYRTAEQGLTPEQIDQITSSTMVQGFAQILAAPKIPGLSPDFYVVGVDHSEIAKSTYKFTQALQPFEIVLTERLAERWGVKLHGETSIPSLPSSQPWVVKEIIPDRYGPDGPLPDYAIFHLQSLQEIAGSDVKVNLLLIDLVKDHDKQRFSRFVKDNFDPIPDVDIVGDSEEGDKLNSFLVIGYALGIMVVFASGFMILSSFYITVQQRKRELALLRMIGGSPSQLKLMVCIEGLTIAIIGSFLGSLIGVLLTRITIDWMARYLSIPLFSVSISYEYVAVTALSIALFVFLTSLIPAHKASKVLPMEFLNDILDKNLRPRNTQKWIAVGLLVISLLCAGIGRWGDQESSLHVLFYVVGGLMISSSLYMLTPFWISPVLRILSPLLERIAGIESKIAVQNLIFQRAQSTLAVIIIGLSMTLTIPIVTIYTWVGDNMLKQIESNYISDILVSSNKSMRSTVPFEIQEDLQRIPGVKTAIPVSVNRTLILDNYDFSKSNQRWLNLKSSPSPLIKDEHNKPVLKREVANYKLVHIHSLVKELNLQLPQEIEPQNAVMITARYAEMLGVKKGDTLEFLIVPLDYKDPYRQVKVTIAAVLDQLYANEDSLLLLDWNNSALTGLDQPNVHSVMLYVDPTQKTLVDQHIKMLQMNKYDEINWSDRSTQLQELSKQMSERILILGATFVLLLMMGLSGMANHLSAILLTKRREMAILRMISATHGQIRKIVIVQCGLFGMIGIVIGVITGWLITLYFSQIDNGHIYNAIREQIYIVICVVVFTFILSFLLGSKEARMVSESKKSNIQMD</sequence>
<comment type="similarity">
    <text evidence="6">Belongs to the ABC-4 integral membrane protein family.</text>
</comment>
<keyword evidence="5 7" id="KW-0472">Membrane</keyword>
<dbReference type="GO" id="GO:0022857">
    <property type="term" value="F:transmembrane transporter activity"/>
    <property type="evidence" value="ECO:0007669"/>
    <property type="project" value="TreeGrafter"/>
</dbReference>
<name>A0A7X3CPC1_9BACL</name>
<evidence type="ECO:0000256" key="2">
    <source>
        <dbReference type="ARBA" id="ARBA00022475"/>
    </source>
</evidence>
<proteinExistence type="inferred from homology"/>
<dbReference type="PANTHER" id="PTHR30572">
    <property type="entry name" value="MEMBRANE COMPONENT OF TRANSPORTER-RELATED"/>
    <property type="match status" value="1"/>
</dbReference>
<keyword evidence="2" id="KW-1003">Cell membrane</keyword>
<feature type="domain" description="ABC3 transporter permease C-terminal" evidence="8">
    <location>
        <begin position="247"/>
        <end position="364"/>
    </location>
</feature>
<keyword evidence="3 7" id="KW-0812">Transmembrane</keyword>
<evidence type="ECO:0000256" key="3">
    <source>
        <dbReference type="ARBA" id="ARBA00022692"/>
    </source>
</evidence>
<protein>
    <submittedName>
        <fullName evidence="9">FtsX-like permease family protein</fullName>
    </submittedName>
</protein>
<evidence type="ECO:0000256" key="7">
    <source>
        <dbReference type="SAM" id="Phobius"/>
    </source>
</evidence>
<evidence type="ECO:0000256" key="1">
    <source>
        <dbReference type="ARBA" id="ARBA00004651"/>
    </source>
</evidence>
<dbReference type="GO" id="GO:0005886">
    <property type="term" value="C:plasma membrane"/>
    <property type="evidence" value="ECO:0007669"/>
    <property type="project" value="UniProtKB-SubCell"/>
</dbReference>